<gene>
    <name evidence="2" type="ORF">B5V51_2988</name>
</gene>
<organism evidence="2">
    <name type="scientific">Heliothis virescens</name>
    <name type="common">Tobacco budworm moth</name>
    <dbReference type="NCBI Taxonomy" id="7102"/>
    <lineage>
        <taxon>Eukaryota</taxon>
        <taxon>Metazoa</taxon>
        <taxon>Ecdysozoa</taxon>
        <taxon>Arthropoda</taxon>
        <taxon>Hexapoda</taxon>
        <taxon>Insecta</taxon>
        <taxon>Pterygota</taxon>
        <taxon>Neoptera</taxon>
        <taxon>Endopterygota</taxon>
        <taxon>Lepidoptera</taxon>
        <taxon>Glossata</taxon>
        <taxon>Ditrysia</taxon>
        <taxon>Noctuoidea</taxon>
        <taxon>Noctuidae</taxon>
        <taxon>Heliothinae</taxon>
        <taxon>Heliothis</taxon>
    </lineage>
</organism>
<evidence type="ECO:0000256" key="1">
    <source>
        <dbReference type="SAM" id="MobiDB-lite"/>
    </source>
</evidence>
<dbReference type="EMBL" id="NWSH01001683">
    <property type="protein sequence ID" value="PCG70427.1"/>
    <property type="molecule type" value="Genomic_DNA"/>
</dbReference>
<protein>
    <submittedName>
        <fullName evidence="2">Uncharacterized protein</fullName>
    </submittedName>
</protein>
<feature type="region of interest" description="Disordered" evidence="1">
    <location>
        <begin position="25"/>
        <end position="52"/>
    </location>
</feature>
<sequence>MSLTGLLTFETAYCHVLKRIKKDAGIPGDQSPSVKSQRRNIPDSSDDEDTKGNSLESVVLAIDTGVKKFLEAKSKPDVIDGIAKTLVDFAKNNVDPIYRSKGHEYDLKPEIIHFRSDKPSVMLELNSKSIINVLKDLLKSRTVHKYMDSFSKEAAIIYRTLKREMDKAKRSKGDRQ</sequence>
<evidence type="ECO:0000313" key="2">
    <source>
        <dbReference type="EMBL" id="PCG70427.1"/>
    </source>
</evidence>
<reference evidence="2" key="1">
    <citation type="submission" date="2017-09" db="EMBL/GenBank/DDBJ databases">
        <title>Contemporary evolution of a Lepidopteran species, Heliothis virescens, in response to modern agricultural practices.</title>
        <authorList>
            <person name="Fritz M.L."/>
            <person name="Deyonke A.M."/>
            <person name="Papanicolaou A."/>
            <person name="Micinski S."/>
            <person name="Westbrook J."/>
            <person name="Gould F."/>
        </authorList>
    </citation>
    <scope>NUCLEOTIDE SEQUENCE [LARGE SCALE GENOMIC DNA]</scope>
    <source>
        <strain evidence="2">HvINT-</strain>
        <tissue evidence="2">Whole body</tissue>
    </source>
</reference>
<comment type="caution">
    <text evidence="2">The sequence shown here is derived from an EMBL/GenBank/DDBJ whole genome shotgun (WGS) entry which is preliminary data.</text>
</comment>
<proteinExistence type="predicted"/>
<accession>A0A2A4JEC9</accession>
<name>A0A2A4JEC9_HELVI</name>
<dbReference type="AlphaFoldDB" id="A0A2A4JEC9"/>